<gene>
    <name evidence="12" type="primary">Zic4</name>
    <name evidence="12" type="ORF">A0J61_01313</name>
</gene>
<dbReference type="InParanoid" id="A0A1C7NNE8"/>
<dbReference type="SUPFAM" id="SSF57667">
    <property type="entry name" value="beta-beta-alpha zinc fingers"/>
    <property type="match status" value="3"/>
</dbReference>
<evidence type="ECO:0000256" key="1">
    <source>
        <dbReference type="ARBA" id="ARBA00004123"/>
    </source>
</evidence>
<feature type="compositionally biased region" description="Polar residues" evidence="10">
    <location>
        <begin position="1"/>
        <end position="12"/>
    </location>
</feature>
<evidence type="ECO:0000256" key="4">
    <source>
        <dbReference type="ARBA" id="ARBA00022737"/>
    </source>
</evidence>
<keyword evidence="13" id="KW-1185">Reference proteome</keyword>
<evidence type="ECO:0000313" key="12">
    <source>
        <dbReference type="EMBL" id="OBZ90641.1"/>
    </source>
</evidence>
<dbReference type="STRING" id="101091.A0A1C7NNE8"/>
<feature type="domain" description="C2H2-type" evidence="11">
    <location>
        <begin position="299"/>
        <end position="323"/>
    </location>
</feature>
<evidence type="ECO:0000256" key="8">
    <source>
        <dbReference type="ARBA" id="ARBA00023242"/>
    </source>
</evidence>
<evidence type="ECO:0000256" key="9">
    <source>
        <dbReference type="PROSITE-ProRule" id="PRU00042"/>
    </source>
</evidence>
<dbReference type="Gene3D" id="3.30.160.60">
    <property type="entry name" value="Classic Zinc Finger"/>
    <property type="match status" value="4"/>
</dbReference>
<feature type="domain" description="C2H2-type" evidence="11">
    <location>
        <begin position="269"/>
        <end position="298"/>
    </location>
</feature>
<keyword evidence="8" id="KW-0539">Nucleus</keyword>
<feature type="region of interest" description="Disordered" evidence="10">
    <location>
        <begin position="1"/>
        <end position="20"/>
    </location>
</feature>
<accession>A0A1C7NNE8</accession>
<keyword evidence="5 9" id="KW-0863">Zinc-finger</keyword>
<dbReference type="PANTHER" id="PTHR45718">
    <property type="entry name" value="TRANSCRIPTIONAL ACTIVATOR CUBITUS INTERRUPTUS"/>
    <property type="match status" value="1"/>
</dbReference>
<feature type="region of interest" description="Disordered" evidence="10">
    <location>
        <begin position="373"/>
        <end position="405"/>
    </location>
</feature>
<evidence type="ECO:0000313" key="13">
    <source>
        <dbReference type="Proteomes" id="UP000093000"/>
    </source>
</evidence>
<dbReference type="Proteomes" id="UP000093000">
    <property type="component" value="Unassembled WGS sequence"/>
</dbReference>
<dbReference type="Pfam" id="PF00096">
    <property type="entry name" value="zf-C2H2"/>
    <property type="match status" value="1"/>
</dbReference>
<feature type="domain" description="C2H2-type" evidence="11">
    <location>
        <begin position="236"/>
        <end position="268"/>
    </location>
</feature>
<evidence type="ECO:0000256" key="6">
    <source>
        <dbReference type="ARBA" id="ARBA00022833"/>
    </source>
</evidence>
<dbReference type="PROSITE" id="PS00028">
    <property type="entry name" value="ZINC_FINGER_C2H2_1"/>
    <property type="match status" value="3"/>
</dbReference>
<evidence type="ECO:0000256" key="7">
    <source>
        <dbReference type="ARBA" id="ARBA00023125"/>
    </source>
</evidence>
<name>A0A1C7NNE8_9FUNG</name>
<comment type="caution">
    <text evidence="12">The sequence shown here is derived from an EMBL/GenBank/DDBJ whole genome shotgun (WGS) entry which is preliminary data.</text>
</comment>
<dbReference type="OrthoDB" id="654211at2759"/>
<proteinExistence type="inferred from homology"/>
<evidence type="ECO:0000256" key="3">
    <source>
        <dbReference type="ARBA" id="ARBA00022723"/>
    </source>
</evidence>
<evidence type="ECO:0000256" key="10">
    <source>
        <dbReference type="SAM" id="MobiDB-lite"/>
    </source>
</evidence>
<sequence>MDFTDLSMQEPSAYTPPFEMKDDMPILSYPSLTQTVTQPFMPSPPCSVPDQQQLLPFYNTNNMNSINIPHENIESSALDMNNQYQTNGILPIRYNNTHLDLNSNEINQQSNFTIVNEAAVIQQQSNDAQDNSKLLHHGTSTKAVDPKQFQDMSREELIARLVILEKEKKPTSEEPETDKATTNKAGAITIVIDEEELIVEQTKTCLWVGCGEKFDDLQSLTTHIGEVHVGGGKPTYRCEWEKCPRISKPFTKRHKMFNHLRTHTGERPFACPKPDCNKKFSRPDSLTTHIKTHSSIRPFICKYKNCGKAYYHARSLKKHEKLHETTITIDATGSLLLPPQLPLEAPAVSQTVTTVISALPAQQPPYFQAMTANSTVGQSPTPQSFDPNLSFYPPSTTQPPPSSLLPSYPNPNFNYPAPFDSNFIVDPMNPAMVPVYMPAASSCNPTQ</sequence>
<dbReference type="InterPro" id="IPR013087">
    <property type="entry name" value="Znf_C2H2_type"/>
</dbReference>
<dbReference type="InterPro" id="IPR056436">
    <property type="entry name" value="Znf-C2H2_ZIC1-5/GLI1-3-like"/>
</dbReference>
<dbReference type="FunFam" id="3.30.160.60:FF:002343">
    <property type="entry name" value="Zinc finger protein 33A"/>
    <property type="match status" value="1"/>
</dbReference>
<dbReference type="PANTHER" id="PTHR45718:SF8">
    <property type="entry name" value="GLIS FAMILY ZINC FINGER 2"/>
    <property type="match status" value="1"/>
</dbReference>
<dbReference type="PROSITE" id="PS50157">
    <property type="entry name" value="ZINC_FINGER_C2H2_2"/>
    <property type="match status" value="3"/>
</dbReference>
<comment type="subcellular location">
    <subcellularLocation>
        <location evidence="1">Nucleus</location>
    </subcellularLocation>
</comment>
<comment type="similarity">
    <text evidence="2">Belongs to the GLI C2H2-type zinc-finger protein family.</text>
</comment>
<keyword evidence="3" id="KW-0479">Metal-binding</keyword>
<reference evidence="12 13" key="1">
    <citation type="submission" date="2016-03" db="EMBL/GenBank/DDBJ databases">
        <title>Choanephora cucurbitarum.</title>
        <authorList>
            <person name="Min B."/>
            <person name="Park H."/>
            <person name="Park J.-H."/>
            <person name="Shin H.-D."/>
            <person name="Choi I.-G."/>
        </authorList>
    </citation>
    <scope>NUCLEOTIDE SEQUENCE [LARGE SCALE GENOMIC DNA]</scope>
    <source>
        <strain evidence="12 13">KUS-F28377</strain>
    </source>
</reference>
<keyword evidence="6" id="KW-0862">Zinc</keyword>
<dbReference type="Pfam" id="PF23561">
    <property type="entry name" value="zf-C2H2_15"/>
    <property type="match status" value="1"/>
</dbReference>
<dbReference type="GO" id="GO:0005634">
    <property type="term" value="C:nucleus"/>
    <property type="evidence" value="ECO:0007669"/>
    <property type="project" value="UniProtKB-SubCell"/>
</dbReference>
<evidence type="ECO:0000256" key="5">
    <source>
        <dbReference type="ARBA" id="ARBA00022771"/>
    </source>
</evidence>
<dbReference type="InterPro" id="IPR043359">
    <property type="entry name" value="GLI-like"/>
</dbReference>
<keyword evidence="4" id="KW-0677">Repeat</keyword>
<dbReference type="GO" id="GO:0008270">
    <property type="term" value="F:zinc ion binding"/>
    <property type="evidence" value="ECO:0007669"/>
    <property type="project" value="UniProtKB-KW"/>
</dbReference>
<dbReference type="EMBL" id="LUGH01000040">
    <property type="protein sequence ID" value="OBZ90641.1"/>
    <property type="molecule type" value="Genomic_DNA"/>
</dbReference>
<protein>
    <submittedName>
        <fullName evidence="12">Zinc finger protein ZIC 4</fullName>
    </submittedName>
</protein>
<dbReference type="GO" id="GO:0000978">
    <property type="term" value="F:RNA polymerase II cis-regulatory region sequence-specific DNA binding"/>
    <property type="evidence" value="ECO:0007669"/>
    <property type="project" value="TreeGrafter"/>
</dbReference>
<dbReference type="InterPro" id="IPR036236">
    <property type="entry name" value="Znf_C2H2_sf"/>
</dbReference>
<evidence type="ECO:0000259" key="11">
    <source>
        <dbReference type="PROSITE" id="PS50157"/>
    </source>
</evidence>
<organism evidence="12 13">
    <name type="scientific">Choanephora cucurbitarum</name>
    <dbReference type="NCBI Taxonomy" id="101091"/>
    <lineage>
        <taxon>Eukaryota</taxon>
        <taxon>Fungi</taxon>
        <taxon>Fungi incertae sedis</taxon>
        <taxon>Mucoromycota</taxon>
        <taxon>Mucoromycotina</taxon>
        <taxon>Mucoromycetes</taxon>
        <taxon>Mucorales</taxon>
        <taxon>Mucorineae</taxon>
        <taxon>Choanephoraceae</taxon>
        <taxon>Choanephoroideae</taxon>
        <taxon>Choanephora</taxon>
    </lineage>
</organism>
<dbReference type="GO" id="GO:0000981">
    <property type="term" value="F:DNA-binding transcription factor activity, RNA polymerase II-specific"/>
    <property type="evidence" value="ECO:0007669"/>
    <property type="project" value="TreeGrafter"/>
</dbReference>
<dbReference type="AlphaFoldDB" id="A0A1C7NNE8"/>
<dbReference type="SMART" id="SM00355">
    <property type="entry name" value="ZnF_C2H2"/>
    <property type="match status" value="4"/>
</dbReference>
<feature type="compositionally biased region" description="Polar residues" evidence="10">
    <location>
        <begin position="373"/>
        <end position="387"/>
    </location>
</feature>
<keyword evidence="7" id="KW-0238">DNA-binding</keyword>
<evidence type="ECO:0000256" key="2">
    <source>
        <dbReference type="ARBA" id="ARBA00010831"/>
    </source>
</evidence>